<dbReference type="AlphaFoldDB" id="A0A0V1FQK4"/>
<organism evidence="1 2">
    <name type="scientific">Trichinella pseudospiralis</name>
    <name type="common">Parasitic roundworm</name>
    <dbReference type="NCBI Taxonomy" id="6337"/>
    <lineage>
        <taxon>Eukaryota</taxon>
        <taxon>Metazoa</taxon>
        <taxon>Ecdysozoa</taxon>
        <taxon>Nematoda</taxon>
        <taxon>Enoplea</taxon>
        <taxon>Dorylaimia</taxon>
        <taxon>Trichinellida</taxon>
        <taxon>Trichinellidae</taxon>
        <taxon>Trichinella</taxon>
    </lineage>
</organism>
<dbReference type="Proteomes" id="UP000054995">
    <property type="component" value="Unassembled WGS sequence"/>
</dbReference>
<dbReference type="EMBL" id="JYDT01000044">
    <property type="protein sequence ID" value="KRY88258.1"/>
    <property type="molecule type" value="Genomic_DNA"/>
</dbReference>
<sequence>MSAEIHLHHGENEKFVRQKTYFVFFYLYLKLHHTSLKAPTDRVEKKKTLLLLFTKKTGRQMVPVSLSELAIVKGGL</sequence>
<evidence type="ECO:0000313" key="2">
    <source>
        <dbReference type="Proteomes" id="UP000054995"/>
    </source>
</evidence>
<protein>
    <submittedName>
        <fullName evidence="1">Uncharacterized protein</fullName>
    </submittedName>
</protein>
<reference evidence="1 2" key="1">
    <citation type="submission" date="2015-01" db="EMBL/GenBank/DDBJ databases">
        <title>Evolution of Trichinella species and genotypes.</title>
        <authorList>
            <person name="Korhonen P.K."/>
            <person name="Edoardo P."/>
            <person name="Giuseppe L.R."/>
            <person name="Gasser R.B."/>
        </authorList>
    </citation>
    <scope>NUCLEOTIDE SEQUENCE [LARGE SCALE GENOMIC DNA]</scope>
    <source>
        <strain evidence="1">ISS470</strain>
    </source>
</reference>
<accession>A0A0V1FQK4</accession>
<gene>
    <name evidence="1" type="ORF">T4D_16118</name>
</gene>
<comment type="caution">
    <text evidence="1">The sequence shown here is derived from an EMBL/GenBank/DDBJ whole genome shotgun (WGS) entry which is preliminary data.</text>
</comment>
<proteinExistence type="predicted"/>
<keyword evidence="2" id="KW-1185">Reference proteome</keyword>
<evidence type="ECO:0000313" key="1">
    <source>
        <dbReference type="EMBL" id="KRY88258.1"/>
    </source>
</evidence>
<name>A0A0V1FQK4_TRIPS</name>